<evidence type="ECO:0000256" key="1">
    <source>
        <dbReference type="SAM" id="MobiDB-lite"/>
    </source>
</evidence>
<dbReference type="Proteomes" id="UP001176961">
    <property type="component" value="Unassembled WGS sequence"/>
</dbReference>
<feature type="region of interest" description="Disordered" evidence="1">
    <location>
        <begin position="1"/>
        <end position="43"/>
    </location>
</feature>
<evidence type="ECO:0000313" key="3">
    <source>
        <dbReference type="Proteomes" id="UP001176961"/>
    </source>
</evidence>
<accession>A0AA36M8R0</accession>
<gene>
    <name evidence="2" type="ORF">CYNAS_LOCUS14599</name>
</gene>
<sequence>MKNTQKTKRVSFNVPSEPRVSRKAAKYHKTGKKHNTGSMLSVPRLETITEEPEHQPPDMKLVLNVEISLIRKEMQT</sequence>
<proteinExistence type="predicted"/>
<protein>
    <submittedName>
        <fullName evidence="2">Uncharacterized protein</fullName>
    </submittedName>
</protein>
<organism evidence="2 3">
    <name type="scientific">Cylicocyclus nassatus</name>
    <name type="common">Nematode worm</name>
    <dbReference type="NCBI Taxonomy" id="53992"/>
    <lineage>
        <taxon>Eukaryota</taxon>
        <taxon>Metazoa</taxon>
        <taxon>Ecdysozoa</taxon>
        <taxon>Nematoda</taxon>
        <taxon>Chromadorea</taxon>
        <taxon>Rhabditida</taxon>
        <taxon>Rhabditina</taxon>
        <taxon>Rhabditomorpha</taxon>
        <taxon>Strongyloidea</taxon>
        <taxon>Strongylidae</taxon>
        <taxon>Cylicocyclus</taxon>
    </lineage>
</organism>
<keyword evidence="3" id="KW-1185">Reference proteome</keyword>
<dbReference type="EMBL" id="CATQJL010000305">
    <property type="protein sequence ID" value="CAJ0602616.1"/>
    <property type="molecule type" value="Genomic_DNA"/>
</dbReference>
<evidence type="ECO:0000313" key="2">
    <source>
        <dbReference type="EMBL" id="CAJ0602616.1"/>
    </source>
</evidence>
<comment type="caution">
    <text evidence="2">The sequence shown here is derived from an EMBL/GenBank/DDBJ whole genome shotgun (WGS) entry which is preliminary data.</text>
</comment>
<feature type="compositionally biased region" description="Basic residues" evidence="1">
    <location>
        <begin position="21"/>
        <end position="35"/>
    </location>
</feature>
<reference evidence="2" key="1">
    <citation type="submission" date="2023-07" db="EMBL/GenBank/DDBJ databases">
        <authorList>
            <consortium name="CYATHOMIX"/>
        </authorList>
    </citation>
    <scope>NUCLEOTIDE SEQUENCE</scope>
    <source>
        <strain evidence="2">N/A</strain>
    </source>
</reference>
<name>A0AA36M8R0_CYLNA</name>
<dbReference type="AlphaFoldDB" id="A0AA36M8R0"/>